<feature type="non-terminal residue" evidence="4">
    <location>
        <position position="147"/>
    </location>
</feature>
<dbReference type="InterPro" id="IPR017907">
    <property type="entry name" value="Znf_RING_CS"/>
</dbReference>
<dbReference type="GO" id="GO:0008270">
    <property type="term" value="F:zinc ion binding"/>
    <property type="evidence" value="ECO:0007669"/>
    <property type="project" value="UniProtKB-KW"/>
</dbReference>
<evidence type="ECO:0000256" key="2">
    <source>
        <dbReference type="ARBA" id="ARBA00022771"/>
    </source>
</evidence>
<keyword evidence="2" id="KW-0863">Zinc-finger</keyword>
<organism evidence="4 5">
    <name type="scientific">Polarella glacialis</name>
    <name type="common">Dinoflagellate</name>
    <dbReference type="NCBI Taxonomy" id="89957"/>
    <lineage>
        <taxon>Eukaryota</taxon>
        <taxon>Sar</taxon>
        <taxon>Alveolata</taxon>
        <taxon>Dinophyceae</taxon>
        <taxon>Suessiales</taxon>
        <taxon>Suessiaceae</taxon>
        <taxon>Polarella</taxon>
    </lineage>
</organism>
<dbReference type="Pfam" id="PF22191">
    <property type="entry name" value="IBR_1"/>
    <property type="match status" value="1"/>
</dbReference>
<evidence type="ECO:0000313" key="5">
    <source>
        <dbReference type="Proteomes" id="UP000654075"/>
    </source>
</evidence>
<evidence type="ECO:0000313" key="4">
    <source>
        <dbReference type="EMBL" id="CAE8597612.1"/>
    </source>
</evidence>
<evidence type="ECO:0000256" key="3">
    <source>
        <dbReference type="ARBA" id="ARBA00022833"/>
    </source>
</evidence>
<keyword evidence="5" id="KW-1185">Reference proteome</keyword>
<evidence type="ECO:0000256" key="1">
    <source>
        <dbReference type="ARBA" id="ARBA00022723"/>
    </source>
</evidence>
<sequence length="147" mass="16523">EGGCQHMTCTNSCCSHEFCWLCLRAWKSPDHDGLRCALSRLDGASAEPAERRSADQVLAAVEAQIDRNFDAQPKETRPARREDYAAEVRRRFGVALVTELASDKEMLGAAMGTGEGQPLLLSLWLLRLYERREREARHAANLVFCEE</sequence>
<keyword evidence="1" id="KW-0479">Metal-binding</keyword>
<evidence type="ECO:0008006" key="6">
    <source>
        <dbReference type="Google" id="ProtNLM"/>
    </source>
</evidence>
<dbReference type="SUPFAM" id="SSF57850">
    <property type="entry name" value="RING/U-box"/>
    <property type="match status" value="1"/>
</dbReference>
<keyword evidence="3" id="KW-0862">Zinc</keyword>
<protein>
    <recommendedName>
        <fullName evidence="6">RING-type domain-containing protein</fullName>
    </recommendedName>
</protein>
<name>A0A813EEJ2_POLGL</name>
<dbReference type="PROSITE" id="PS00518">
    <property type="entry name" value="ZF_RING_1"/>
    <property type="match status" value="1"/>
</dbReference>
<dbReference type="OrthoDB" id="1431934at2759"/>
<dbReference type="Gene3D" id="1.20.120.1750">
    <property type="match status" value="1"/>
</dbReference>
<proteinExistence type="predicted"/>
<accession>A0A813EEJ2</accession>
<dbReference type="AlphaFoldDB" id="A0A813EEJ2"/>
<reference evidence="4" key="1">
    <citation type="submission" date="2021-02" db="EMBL/GenBank/DDBJ databases">
        <authorList>
            <person name="Dougan E. K."/>
            <person name="Rhodes N."/>
            <person name="Thang M."/>
            <person name="Chan C."/>
        </authorList>
    </citation>
    <scope>NUCLEOTIDE SEQUENCE</scope>
</reference>
<feature type="non-terminal residue" evidence="4">
    <location>
        <position position="1"/>
    </location>
</feature>
<dbReference type="Proteomes" id="UP000654075">
    <property type="component" value="Unassembled WGS sequence"/>
</dbReference>
<dbReference type="EMBL" id="CAJNNV010009637">
    <property type="protein sequence ID" value="CAE8597612.1"/>
    <property type="molecule type" value="Genomic_DNA"/>
</dbReference>
<comment type="caution">
    <text evidence="4">The sequence shown here is derived from an EMBL/GenBank/DDBJ whole genome shotgun (WGS) entry which is preliminary data.</text>
</comment>
<gene>
    <name evidence="4" type="ORF">PGLA1383_LOCUS16049</name>
</gene>